<keyword evidence="2" id="KW-1185">Reference proteome</keyword>
<dbReference type="Proteomes" id="UP001054945">
    <property type="component" value="Unassembled WGS sequence"/>
</dbReference>
<accession>A0AAV4NTU0</accession>
<reference evidence="1 2" key="1">
    <citation type="submission" date="2021-06" db="EMBL/GenBank/DDBJ databases">
        <title>Caerostris extrusa draft genome.</title>
        <authorList>
            <person name="Kono N."/>
            <person name="Arakawa K."/>
        </authorList>
    </citation>
    <scope>NUCLEOTIDE SEQUENCE [LARGE SCALE GENOMIC DNA]</scope>
</reference>
<proteinExistence type="predicted"/>
<dbReference type="EMBL" id="BPLR01021312">
    <property type="protein sequence ID" value="GIX88345.1"/>
    <property type="molecule type" value="Genomic_DNA"/>
</dbReference>
<name>A0AAV4NTU0_CAEEX</name>
<protein>
    <submittedName>
        <fullName evidence="1">Uncharacterized protein</fullName>
    </submittedName>
</protein>
<comment type="caution">
    <text evidence="1">The sequence shown here is derived from an EMBL/GenBank/DDBJ whole genome shotgun (WGS) entry which is preliminary data.</text>
</comment>
<evidence type="ECO:0000313" key="1">
    <source>
        <dbReference type="EMBL" id="GIX88345.1"/>
    </source>
</evidence>
<evidence type="ECO:0000313" key="2">
    <source>
        <dbReference type="Proteomes" id="UP001054945"/>
    </source>
</evidence>
<gene>
    <name evidence="1" type="ORF">CEXT_405431</name>
</gene>
<dbReference type="AlphaFoldDB" id="A0AAV4NTU0"/>
<sequence>MLLLRTIPCLACRTLARQLDRRDIIGHNRLLVCKRRDLLARDTVRGFQPNSPYTLSPPHCHYAVRRASFLLKSIISNITSTSNNTQMLCTKRIELDRKFPRTGARRVQDIHIPETRLSERRRTHVPVRFKSDNSLNVQCS</sequence>
<organism evidence="1 2">
    <name type="scientific">Caerostris extrusa</name>
    <name type="common">Bark spider</name>
    <name type="synonym">Caerostris bankana</name>
    <dbReference type="NCBI Taxonomy" id="172846"/>
    <lineage>
        <taxon>Eukaryota</taxon>
        <taxon>Metazoa</taxon>
        <taxon>Ecdysozoa</taxon>
        <taxon>Arthropoda</taxon>
        <taxon>Chelicerata</taxon>
        <taxon>Arachnida</taxon>
        <taxon>Araneae</taxon>
        <taxon>Araneomorphae</taxon>
        <taxon>Entelegynae</taxon>
        <taxon>Araneoidea</taxon>
        <taxon>Araneidae</taxon>
        <taxon>Caerostris</taxon>
    </lineage>
</organism>